<keyword evidence="11 22" id="KW-0812">Transmembrane</keyword>
<evidence type="ECO:0000256" key="5">
    <source>
        <dbReference type="ARBA" id="ARBA00004308"/>
    </source>
</evidence>
<dbReference type="GO" id="GO:0012505">
    <property type="term" value="C:endomembrane system"/>
    <property type="evidence" value="ECO:0007669"/>
    <property type="project" value="UniProtKB-SubCell"/>
</dbReference>
<dbReference type="InterPro" id="IPR007267">
    <property type="entry name" value="GtrA_DPMS_TM"/>
</dbReference>
<keyword evidence="10 25" id="KW-0808">Transferase</keyword>
<dbReference type="GO" id="GO:0004582">
    <property type="term" value="F:dolichyl-phosphate beta-D-mannosyltransferase activity"/>
    <property type="evidence" value="ECO:0007669"/>
    <property type="project" value="UniProtKB-EC"/>
</dbReference>
<evidence type="ECO:0000256" key="16">
    <source>
        <dbReference type="ARBA" id="ARBA00023211"/>
    </source>
</evidence>
<dbReference type="GO" id="GO:0035269">
    <property type="term" value="P:protein O-linked glycosylation via mannose"/>
    <property type="evidence" value="ECO:0007669"/>
    <property type="project" value="TreeGrafter"/>
</dbReference>
<comment type="function">
    <text evidence="17">Transfers mannose from GDP-mannose to dolichol monophosphate to form dolichol phosphate mannose (Dol-P-Man) which is the mannosyl donor in pathways leading to N-glycosylation, glycosyl phosphatidylinositol membrane anchoring, and O-mannosylation of proteins.</text>
</comment>
<evidence type="ECO:0000256" key="12">
    <source>
        <dbReference type="ARBA" id="ARBA00022723"/>
    </source>
</evidence>
<dbReference type="FunFam" id="3.90.550.10:FF:000119">
    <property type="entry name" value="Dolichol-phosphate mannosyltransferase subunit 1"/>
    <property type="match status" value="1"/>
</dbReference>
<dbReference type="CDD" id="cd06442">
    <property type="entry name" value="DPM1_like"/>
    <property type="match status" value="1"/>
</dbReference>
<dbReference type="GO" id="GO:0016020">
    <property type="term" value="C:membrane"/>
    <property type="evidence" value="ECO:0007669"/>
    <property type="project" value="UniProtKB-SubCell"/>
</dbReference>
<evidence type="ECO:0000256" key="15">
    <source>
        <dbReference type="ARBA" id="ARBA00023136"/>
    </source>
</evidence>
<dbReference type="InterPro" id="IPR001173">
    <property type="entry name" value="Glyco_trans_2-like"/>
</dbReference>
<dbReference type="PANTHER" id="PTHR43398">
    <property type="entry name" value="DOLICHOL-PHOSPHATE MANNOSYLTRANSFERASE SUBUNIT 1"/>
    <property type="match status" value="1"/>
</dbReference>
<protein>
    <recommendedName>
        <fullName evidence="18">Dolichol-phosphate mannosyltransferase</fullName>
        <ecNumber evidence="8">2.4.1.83</ecNumber>
    </recommendedName>
    <alternativeName>
        <fullName evidence="20">Dolichol-phosphate mannose synthase</fullName>
    </alternativeName>
    <alternativeName>
        <fullName evidence="19">Dolichyl-phosphate beta-D-mannosyltransferase</fullName>
    </alternativeName>
    <alternativeName>
        <fullName evidence="21">Mannose-P-dolichol synthase</fullName>
    </alternativeName>
</protein>
<dbReference type="GO" id="GO:0006506">
    <property type="term" value="P:GPI anchor biosynthetic process"/>
    <property type="evidence" value="ECO:0007669"/>
    <property type="project" value="TreeGrafter"/>
</dbReference>
<keyword evidence="12" id="KW-0479">Metal-binding</keyword>
<comment type="caution">
    <text evidence="25">The sequence shown here is derived from an EMBL/GenBank/DDBJ whole genome shotgun (WGS) entry which is preliminary data.</text>
</comment>
<evidence type="ECO:0000256" key="14">
    <source>
        <dbReference type="ARBA" id="ARBA00022989"/>
    </source>
</evidence>
<comment type="cofactor">
    <cofactor evidence="2">
        <name>Mn(2+)</name>
        <dbReference type="ChEBI" id="CHEBI:29035"/>
    </cofactor>
</comment>
<name>A0A951QT16_9CYAN</name>
<evidence type="ECO:0000256" key="4">
    <source>
        <dbReference type="ARBA" id="ARBA00004141"/>
    </source>
</evidence>
<dbReference type="GO" id="GO:0006488">
    <property type="term" value="P:dolichol-linked oligosaccharide biosynthetic process"/>
    <property type="evidence" value="ECO:0007669"/>
    <property type="project" value="TreeGrafter"/>
</dbReference>
<evidence type="ECO:0000256" key="7">
    <source>
        <dbReference type="ARBA" id="ARBA00006739"/>
    </source>
</evidence>
<comment type="cofactor">
    <cofactor evidence="3">
        <name>Mg(2+)</name>
        <dbReference type="ChEBI" id="CHEBI:18420"/>
    </cofactor>
</comment>
<dbReference type="Gene3D" id="3.90.550.10">
    <property type="entry name" value="Spore Coat Polysaccharide Biosynthesis Protein SpsA, Chain A"/>
    <property type="match status" value="1"/>
</dbReference>
<comment type="pathway">
    <text evidence="6">Protein modification; protein glycosylation.</text>
</comment>
<dbReference type="InterPro" id="IPR039528">
    <property type="entry name" value="DPM1-like"/>
</dbReference>
<feature type="domain" description="Glycosyltransferase 2-like" evidence="23">
    <location>
        <begin position="40"/>
        <end position="200"/>
    </location>
</feature>
<keyword evidence="14 22" id="KW-1133">Transmembrane helix</keyword>
<comment type="cofactor">
    <cofactor evidence="1">
        <name>Ca(2+)</name>
        <dbReference type="ChEBI" id="CHEBI:29108"/>
    </cofactor>
</comment>
<feature type="domain" description="GtrA/DPMS transmembrane" evidence="24">
    <location>
        <begin position="286"/>
        <end position="408"/>
    </location>
</feature>
<dbReference type="EMBL" id="JAHHGZ010000029">
    <property type="protein sequence ID" value="MBW4670270.1"/>
    <property type="molecule type" value="Genomic_DNA"/>
</dbReference>
<feature type="transmembrane region" description="Helical" evidence="22">
    <location>
        <begin position="386"/>
        <end position="405"/>
    </location>
</feature>
<organism evidence="25 26">
    <name type="scientific">Cyanomargarita calcarea GSE-NOS-MK-12-04C</name>
    <dbReference type="NCBI Taxonomy" id="2839659"/>
    <lineage>
        <taxon>Bacteria</taxon>
        <taxon>Bacillati</taxon>
        <taxon>Cyanobacteriota</taxon>
        <taxon>Cyanophyceae</taxon>
        <taxon>Nostocales</taxon>
        <taxon>Cyanomargaritaceae</taxon>
        <taxon>Cyanomargarita</taxon>
    </lineage>
</organism>
<evidence type="ECO:0000256" key="19">
    <source>
        <dbReference type="ARBA" id="ARBA00082336"/>
    </source>
</evidence>
<evidence type="ECO:0000313" key="25">
    <source>
        <dbReference type="EMBL" id="MBW4670270.1"/>
    </source>
</evidence>
<proteinExistence type="inferred from homology"/>
<evidence type="ECO:0000256" key="9">
    <source>
        <dbReference type="ARBA" id="ARBA00022676"/>
    </source>
</evidence>
<dbReference type="InterPro" id="IPR029044">
    <property type="entry name" value="Nucleotide-diphossugar_trans"/>
</dbReference>
<reference evidence="25" key="1">
    <citation type="submission" date="2021-05" db="EMBL/GenBank/DDBJ databases">
        <authorList>
            <person name="Pietrasiak N."/>
            <person name="Ward R."/>
            <person name="Stajich J.E."/>
            <person name="Kurbessoian T."/>
        </authorList>
    </citation>
    <scope>NUCLEOTIDE SEQUENCE</scope>
    <source>
        <strain evidence="25">GSE-NOS-MK-12-04C</strain>
    </source>
</reference>
<accession>A0A951QT16</accession>
<evidence type="ECO:0000256" key="18">
    <source>
        <dbReference type="ARBA" id="ARBA00074878"/>
    </source>
</evidence>
<keyword evidence="9 25" id="KW-0328">Glycosyltransferase</keyword>
<dbReference type="GO" id="GO:0000271">
    <property type="term" value="P:polysaccharide biosynthetic process"/>
    <property type="evidence" value="ECO:0007669"/>
    <property type="project" value="InterPro"/>
</dbReference>
<evidence type="ECO:0000313" key="26">
    <source>
        <dbReference type="Proteomes" id="UP000729701"/>
    </source>
</evidence>
<comment type="similarity">
    <text evidence="7">Belongs to the glycosyltransferase 2 family.</text>
</comment>
<dbReference type="PANTHER" id="PTHR43398:SF1">
    <property type="entry name" value="DOLICHOL-PHOSPHATE MANNOSYLTRANSFERASE SUBUNIT 1"/>
    <property type="match status" value="1"/>
</dbReference>
<evidence type="ECO:0000256" key="8">
    <source>
        <dbReference type="ARBA" id="ARBA00012704"/>
    </source>
</evidence>
<feature type="transmembrane region" description="Helical" evidence="22">
    <location>
        <begin position="359"/>
        <end position="380"/>
    </location>
</feature>
<evidence type="ECO:0000259" key="23">
    <source>
        <dbReference type="Pfam" id="PF00535"/>
    </source>
</evidence>
<dbReference type="Pfam" id="PF04138">
    <property type="entry name" value="GtrA_DPMS_TM"/>
    <property type="match status" value="1"/>
</dbReference>
<keyword evidence="13" id="KW-0460">Magnesium</keyword>
<reference evidence="25" key="2">
    <citation type="journal article" date="2022" name="Microbiol. Resour. Announc.">
        <title>Metagenome Sequencing to Explore Phylogenomics of Terrestrial Cyanobacteria.</title>
        <authorList>
            <person name="Ward R.D."/>
            <person name="Stajich J.E."/>
            <person name="Johansen J.R."/>
            <person name="Huntemann M."/>
            <person name="Clum A."/>
            <person name="Foster B."/>
            <person name="Foster B."/>
            <person name="Roux S."/>
            <person name="Palaniappan K."/>
            <person name="Varghese N."/>
            <person name="Mukherjee S."/>
            <person name="Reddy T.B.K."/>
            <person name="Daum C."/>
            <person name="Copeland A."/>
            <person name="Chen I.A."/>
            <person name="Ivanova N.N."/>
            <person name="Kyrpides N.C."/>
            <person name="Shapiro N."/>
            <person name="Eloe-Fadrosh E.A."/>
            <person name="Pietrasiak N."/>
        </authorList>
    </citation>
    <scope>NUCLEOTIDE SEQUENCE</scope>
    <source>
        <strain evidence="25">GSE-NOS-MK-12-04C</strain>
    </source>
</reference>
<evidence type="ECO:0000259" key="24">
    <source>
        <dbReference type="Pfam" id="PF04138"/>
    </source>
</evidence>
<dbReference type="EC" id="2.4.1.83" evidence="8"/>
<evidence type="ECO:0000256" key="17">
    <source>
        <dbReference type="ARBA" id="ARBA00053724"/>
    </source>
</evidence>
<feature type="transmembrane region" description="Helical" evidence="22">
    <location>
        <begin position="284"/>
        <end position="305"/>
    </location>
</feature>
<evidence type="ECO:0000256" key="22">
    <source>
        <dbReference type="SAM" id="Phobius"/>
    </source>
</evidence>
<dbReference type="SUPFAM" id="SSF53448">
    <property type="entry name" value="Nucleotide-diphospho-sugar transferases"/>
    <property type="match status" value="1"/>
</dbReference>
<dbReference type="GO" id="GO:0046872">
    <property type="term" value="F:metal ion binding"/>
    <property type="evidence" value="ECO:0007669"/>
    <property type="project" value="UniProtKB-KW"/>
</dbReference>
<gene>
    <name evidence="25" type="ORF">KME60_23360</name>
</gene>
<evidence type="ECO:0000256" key="6">
    <source>
        <dbReference type="ARBA" id="ARBA00004922"/>
    </source>
</evidence>
<sequence>MKVRQTRIYSNPLYKEFQIPKEPDLPKGTSKSVSKTFKLSLVIPTYNEKLNIHKIVRLLTNLLEPAIPGEYELIVVDDNSPDETWKVAQEITAEYPQLKVIRRQNERGLSSAVVRGWQASTGEILGVIDADLQHPPEVLLQLFNAVRQGTDLAVASRHITGGGVSNWSLPRRILSRGAQTLGLIILPQVIGRVTDPMSGYFLVRRSAIAAKTLHPLGYKILIEVLGRGDIQKIAEVGYVFQEREDGESKVTHKQYVEYLQHLIRLRLSRGKIGWLQQRFPLAQFLRFALVGLSGVFVDMAIFYLLSDPSTLHWGLTRSKIISAELAIANNFLWNDFWTFREISHHQKGWKKRFKRFLKFNVVCSVGLVLNVLLLNLLFNTLGINRYLANLLAIGLITFWNFWINLKLSWRSTDSE</sequence>
<evidence type="ECO:0000256" key="21">
    <source>
        <dbReference type="ARBA" id="ARBA00083744"/>
    </source>
</evidence>
<comment type="subcellular location">
    <subcellularLocation>
        <location evidence="5">Endomembrane system</location>
    </subcellularLocation>
    <subcellularLocation>
        <location evidence="4">Membrane</location>
        <topology evidence="4">Multi-pass membrane protein</topology>
    </subcellularLocation>
</comment>
<evidence type="ECO:0000256" key="2">
    <source>
        <dbReference type="ARBA" id="ARBA00001936"/>
    </source>
</evidence>
<evidence type="ECO:0000256" key="1">
    <source>
        <dbReference type="ARBA" id="ARBA00001913"/>
    </source>
</evidence>
<keyword evidence="16" id="KW-0464">Manganese</keyword>
<evidence type="ECO:0000256" key="3">
    <source>
        <dbReference type="ARBA" id="ARBA00001946"/>
    </source>
</evidence>
<evidence type="ECO:0000256" key="10">
    <source>
        <dbReference type="ARBA" id="ARBA00022679"/>
    </source>
</evidence>
<dbReference type="AlphaFoldDB" id="A0A951QT16"/>
<evidence type="ECO:0000256" key="13">
    <source>
        <dbReference type="ARBA" id="ARBA00022842"/>
    </source>
</evidence>
<evidence type="ECO:0000256" key="20">
    <source>
        <dbReference type="ARBA" id="ARBA00082614"/>
    </source>
</evidence>
<dbReference type="Proteomes" id="UP000729701">
    <property type="component" value="Unassembled WGS sequence"/>
</dbReference>
<evidence type="ECO:0000256" key="11">
    <source>
        <dbReference type="ARBA" id="ARBA00022692"/>
    </source>
</evidence>
<dbReference type="Pfam" id="PF00535">
    <property type="entry name" value="Glycos_transf_2"/>
    <property type="match status" value="1"/>
</dbReference>
<keyword evidence="15 22" id="KW-0472">Membrane</keyword>